<evidence type="ECO:0000313" key="13">
    <source>
        <dbReference type="EMBL" id="PSC68231.1"/>
    </source>
</evidence>
<keyword evidence="14" id="KW-1185">Reference proteome</keyword>
<dbReference type="GO" id="GO:0003941">
    <property type="term" value="F:L-serine ammonia-lyase activity"/>
    <property type="evidence" value="ECO:0007669"/>
    <property type="project" value="TreeGrafter"/>
</dbReference>
<comment type="catalytic activity">
    <reaction evidence="1 11">
        <text>L-threonine = 2-oxobutanoate + NH4(+)</text>
        <dbReference type="Rhea" id="RHEA:22108"/>
        <dbReference type="ChEBI" id="CHEBI:16763"/>
        <dbReference type="ChEBI" id="CHEBI:28938"/>
        <dbReference type="ChEBI" id="CHEBI:57926"/>
        <dbReference type="EC" id="4.3.1.19"/>
    </reaction>
</comment>
<keyword evidence="7" id="KW-0677">Repeat</keyword>
<dbReference type="InterPro" id="IPR005787">
    <property type="entry name" value="Thr_deHydtase_biosynth"/>
</dbReference>
<name>A0A2P6V2C7_9CHLO</name>
<dbReference type="AlphaFoldDB" id="A0A2P6V2C7"/>
<dbReference type="STRING" id="554055.A0A2P6V2C7"/>
<dbReference type="Pfam" id="PF00291">
    <property type="entry name" value="PALP"/>
    <property type="match status" value="1"/>
</dbReference>
<proteinExistence type="inferred from homology"/>
<evidence type="ECO:0000256" key="6">
    <source>
        <dbReference type="ARBA" id="ARBA00022624"/>
    </source>
</evidence>
<dbReference type="PANTHER" id="PTHR48078">
    <property type="entry name" value="THREONINE DEHYDRATASE, MITOCHONDRIAL-RELATED"/>
    <property type="match status" value="1"/>
</dbReference>
<dbReference type="Gene3D" id="3.40.50.1100">
    <property type="match status" value="2"/>
</dbReference>
<dbReference type="Proteomes" id="UP000239649">
    <property type="component" value="Unassembled WGS sequence"/>
</dbReference>
<comment type="similarity">
    <text evidence="4 11">Belongs to the serine/threonine dehydratase family.</text>
</comment>
<dbReference type="InterPro" id="IPR050147">
    <property type="entry name" value="Ser/Thr_Dehydratase"/>
</dbReference>
<keyword evidence="6 11" id="KW-0412">Isoleucine biosynthesis</keyword>
<dbReference type="InterPro" id="IPR001721">
    <property type="entry name" value="TD_ACT-like"/>
</dbReference>
<dbReference type="Pfam" id="PF00585">
    <property type="entry name" value="Thr_dehydrat_C"/>
    <property type="match status" value="2"/>
</dbReference>
<dbReference type="OrthoDB" id="4418812at2759"/>
<evidence type="ECO:0000259" key="12">
    <source>
        <dbReference type="PROSITE" id="PS51672"/>
    </source>
</evidence>
<dbReference type="GO" id="GO:0009097">
    <property type="term" value="P:isoleucine biosynthetic process"/>
    <property type="evidence" value="ECO:0007669"/>
    <property type="project" value="UniProtKB-UniRule"/>
</dbReference>
<dbReference type="GO" id="GO:0006565">
    <property type="term" value="P:L-serine catabolic process"/>
    <property type="evidence" value="ECO:0007669"/>
    <property type="project" value="TreeGrafter"/>
</dbReference>
<comment type="pathway">
    <text evidence="3 11">Amino-acid biosynthesis; L-isoleucine biosynthesis; 2-oxobutanoate from L-threonine: step 1/1.</text>
</comment>
<dbReference type="EMBL" id="LHPF02000040">
    <property type="protein sequence ID" value="PSC68231.1"/>
    <property type="molecule type" value="Genomic_DNA"/>
</dbReference>
<accession>A0A2P6V2C7</accession>
<dbReference type="SUPFAM" id="SSF55021">
    <property type="entry name" value="ACT-like"/>
    <property type="match status" value="2"/>
</dbReference>
<evidence type="ECO:0000256" key="5">
    <source>
        <dbReference type="ARBA" id="ARBA00022605"/>
    </source>
</evidence>
<dbReference type="InterPro" id="IPR038110">
    <property type="entry name" value="TD_ACT-like_sf"/>
</dbReference>
<dbReference type="InterPro" id="IPR036052">
    <property type="entry name" value="TrpB-like_PALP_sf"/>
</dbReference>
<dbReference type="GO" id="GO:0004794">
    <property type="term" value="F:threonine deaminase activity"/>
    <property type="evidence" value="ECO:0007669"/>
    <property type="project" value="UniProtKB-UniRule"/>
</dbReference>
<dbReference type="NCBIfam" id="NF006674">
    <property type="entry name" value="PRK09224.1"/>
    <property type="match status" value="1"/>
</dbReference>
<organism evidence="13 14">
    <name type="scientific">Micractinium conductrix</name>
    <dbReference type="NCBI Taxonomy" id="554055"/>
    <lineage>
        <taxon>Eukaryota</taxon>
        <taxon>Viridiplantae</taxon>
        <taxon>Chlorophyta</taxon>
        <taxon>core chlorophytes</taxon>
        <taxon>Trebouxiophyceae</taxon>
        <taxon>Chlorellales</taxon>
        <taxon>Chlorellaceae</taxon>
        <taxon>Chlorella clade</taxon>
        <taxon>Micractinium</taxon>
    </lineage>
</organism>
<evidence type="ECO:0000256" key="10">
    <source>
        <dbReference type="ARBA" id="ARBA00023304"/>
    </source>
</evidence>
<protein>
    <recommendedName>
        <fullName evidence="11">Threonine dehydratase</fullName>
        <ecNumber evidence="11">4.3.1.19</ecNumber>
    </recommendedName>
    <alternativeName>
        <fullName evidence="11">Threonine deaminase</fullName>
    </alternativeName>
</protein>
<dbReference type="Gene3D" id="3.40.1020.10">
    <property type="entry name" value="Biosynthetic Threonine Deaminase, Domain 3"/>
    <property type="match status" value="1"/>
</dbReference>
<dbReference type="GO" id="GO:0006567">
    <property type="term" value="P:L-threonine catabolic process"/>
    <property type="evidence" value="ECO:0007669"/>
    <property type="project" value="TreeGrafter"/>
</dbReference>
<dbReference type="PANTHER" id="PTHR48078:SF11">
    <property type="entry name" value="THREONINE DEHYDRATASE, MITOCHONDRIAL"/>
    <property type="match status" value="1"/>
</dbReference>
<reference evidence="13 14" key="1">
    <citation type="journal article" date="2018" name="Plant J.">
        <title>Genome sequences of Chlorella sorokiniana UTEX 1602 and Micractinium conductrix SAG 241.80: implications to maltose excretion by a green alga.</title>
        <authorList>
            <person name="Arriola M.B."/>
            <person name="Velmurugan N."/>
            <person name="Zhang Y."/>
            <person name="Plunkett M.H."/>
            <person name="Hondzo H."/>
            <person name="Barney B.M."/>
        </authorList>
    </citation>
    <scope>NUCLEOTIDE SEQUENCE [LARGE SCALE GENOMIC DNA]</scope>
    <source>
        <strain evidence="13 14">SAG 241.80</strain>
    </source>
</reference>
<evidence type="ECO:0000256" key="1">
    <source>
        <dbReference type="ARBA" id="ARBA00001274"/>
    </source>
</evidence>
<feature type="domain" description="ACT-like" evidence="12">
    <location>
        <begin position="502"/>
        <end position="577"/>
    </location>
</feature>
<dbReference type="EC" id="4.3.1.19" evidence="11"/>
<keyword evidence="9 11" id="KW-0456">Lyase</keyword>
<evidence type="ECO:0000313" key="14">
    <source>
        <dbReference type="Proteomes" id="UP000239649"/>
    </source>
</evidence>
<comment type="caution">
    <text evidence="13">The sequence shown here is derived from an EMBL/GenBank/DDBJ whole genome shotgun (WGS) entry which is preliminary data.</text>
</comment>
<evidence type="ECO:0000256" key="8">
    <source>
        <dbReference type="ARBA" id="ARBA00022898"/>
    </source>
</evidence>
<dbReference type="FunFam" id="3.40.50.1100:FF:000008">
    <property type="entry name" value="L-threonine dehydratase"/>
    <property type="match status" value="1"/>
</dbReference>
<dbReference type="InterPro" id="IPR045865">
    <property type="entry name" value="ACT-like_dom_sf"/>
</dbReference>
<dbReference type="InterPro" id="IPR001926">
    <property type="entry name" value="TrpB-like_PALP"/>
</dbReference>
<keyword evidence="5 11" id="KW-0028">Amino-acid biosynthesis</keyword>
<evidence type="ECO:0000256" key="4">
    <source>
        <dbReference type="ARBA" id="ARBA00010869"/>
    </source>
</evidence>
<dbReference type="NCBIfam" id="TIGR01124">
    <property type="entry name" value="ilvA_2Cterm"/>
    <property type="match status" value="1"/>
</dbReference>
<comment type="cofactor">
    <cofactor evidence="2 11">
        <name>pyridoxal 5'-phosphate</name>
        <dbReference type="ChEBI" id="CHEBI:597326"/>
    </cofactor>
</comment>
<evidence type="ECO:0000256" key="2">
    <source>
        <dbReference type="ARBA" id="ARBA00001933"/>
    </source>
</evidence>
<sequence length="688" mass="72885">MLAGEALRPFIAPQTPLMRCTGADASAAARHPAPGACQTQRQGLATRLQPQPALRQHQQRPLATRLHVSVVGDGLTEEQQQQRGGGGGAAAAVASASAVQLEEQQRASVVERRRGACDSVVCKPEEFELAPGELSYVERGTPTAAADVFRCAACMLPECQTQAGCAAMQWRNAPGGYLREVLTAKVYDVAVETPLHKAEQLSESLGSTLLLKREDLQPVKSFKLRGAYNKMAQLTAEQLDRGVICSSAGNHAQGVALAARQLGCSAVICMPVTTPDIKVKAVRALGGNVELVGESYQEAQAHAQKRAAEDGLVFVAPYDDPYTIAGQGTIGNEILRQTNMDDLDAIFVAIGGGGLVAGIAAYVKALKPHVKIIGVEPSGANAMAQSLARGERVTLSKVDAFADGVAVKYVGAETFRLCRELVDGVVLVDNAATSAAIKDVFNETRSILEPAGAVAVAGAKAYLQHYGLKGQTVVAVTSGANMNFDRLRLVADLADVGGQRESMLAVTIPETPGAFLDFLQTAIGDTDIDVTEFKYRYEEGQVAHVLFSVGAAPGSPECAAVLARLNARGFSAADISGIELAQVHLRHLVGGRARGPAGELPNERIFQVDFPERPGALRRFLQVLCPMWNVSLFHYRRTGNQSSGVLLGVQVPAEQDADFQGAVTGLSSDFTFTEIGGKAREVFKMFIS</sequence>
<evidence type="ECO:0000256" key="11">
    <source>
        <dbReference type="RuleBase" id="RU362012"/>
    </source>
</evidence>
<dbReference type="PROSITE" id="PS51672">
    <property type="entry name" value="ACT_LIKE"/>
    <property type="match status" value="2"/>
</dbReference>
<gene>
    <name evidence="13" type="ORF">C2E20_8177</name>
</gene>
<evidence type="ECO:0000256" key="3">
    <source>
        <dbReference type="ARBA" id="ARBA00004810"/>
    </source>
</evidence>
<dbReference type="UniPathway" id="UPA00047">
    <property type="reaction ID" value="UER00054"/>
</dbReference>
<keyword evidence="8 11" id="KW-0663">Pyridoxal phosphate</keyword>
<dbReference type="SUPFAM" id="SSF53686">
    <property type="entry name" value="Tryptophan synthase beta subunit-like PLP-dependent enzymes"/>
    <property type="match status" value="1"/>
</dbReference>
<evidence type="ECO:0000256" key="7">
    <source>
        <dbReference type="ARBA" id="ARBA00022737"/>
    </source>
</evidence>
<keyword evidence="10 11" id="KW-0100">Branched-chain amino acid biosynthesis</keyword>
<feature type="domain" description="ACT-like" evidence="12">
    <location>
        <begin position="604"/>
        <end position="677"/>
    </location>
</feature>
<dbReference type="CDD" id="cd01562">
    <property type="entry name" value="Thr-dehyd"/>
    <property type="match status" value="1"/>
</dbReference>
<evidence type="ECO:0000256" key="9">
    <source>
        <dbReference type="ARBA" id="ARBA00023239"/>
    </source>
</evidence>